<evidence type="ECO:0000256" key="1">
    <source>
        <dbReference type="SAM" id="Phobius"/>
    </source>
</evidence>
<dbReference type="Pfam" id="PF06522">
    <property type="entry name" value="B12D"/>
    <property type="match status" value="1"/>
</dbReference>
<dbReference type="OrthoDB" id="5511684at2759"/>
<dbReference type="Proteomes" id="UP000078561">
    <property type="component" value="Unassembled WGS sequence"/>
</dbReference>
<dbReference type="AlphaFoldDB" id="A0A163JCM7"/>
<feature type="transmembrane region" description="Helical" evidence="1">
    <location>
        <begin position="50"/>
        <end position="69"/>
    </location>
</feature>
<gene>
    <name evidence="2" type="primary">ABSGL_03990.1 scaffold 4782</name>
</gene>
<sequence length="115" mass="13429">MATYIKDEGSTCYRCYTFNLENNNSLQPTHLFSIMSLMHFIRQAKNKPEIFPIVGILGCALGGAVYMSIHQARAPDVVWDHKDNKYPWQDIQGNEQVKLATVNQKYDSRWHRTHW</sequence>
<protein>
    <recommendedName>
        <fullName evidence="4">NADH dehydrogenase [ubiquinone] 1 alpha subcomplex subunit 4</fullName>
    </recommendedName>
</protein>
<organism evidence="2">
    <name type="scientific">Absidia glauca</name>
    <name type="common">Pin mould</name>
    <dbReference type="NCBI Taxonomy" id="4829"/>
    <lineage>
        <taxon>Eukaryota</taxon>
        <taxon>Fungi</taxon>
        <taxon>Fungi incertae sedis</taxon>
        <taxon>Mucoromycota</taxon>
        <taxon>Mucoromycotina</taxon>
        <taxon>Mucoromycetes</taxon>
        <taxon>Mucorales</taxon>
        <taxon>Cunninghamellaceae</taxon>
        <taxon>Absidia</taxon>
    </lineage>
</organism>
<dbReference type="PANTHER" id="PTHR14256:SF1">
    <property type="entry name" value="GEO09626P1"/>
    <property type="match status" value="1"/>
</dbReference>
<evidence type="ECO:0000313" key="2">
    <source>
        <dbReference type="EMBL" id="SAL98453.1"/>
    </source>
</evidence>
<keyword evidence="1" id="KW-0812">Transmembrane</keyword>
<keyword evidence="3" id="KW-1185">Reference proteome</keyword>
<evidence type="ECO:0008006" key="4">
    <source>
        <dbReference type="Google" id="ProtNLM"/>
    </source>
</evidence>
<keyword evidence="1" id="KW-0472">Membrane</keyword>
<accession>A0A163JCM7</accession>
<reference evidence="2" key="1">
    <citation type="submission" date="2016-04" db="EMBL/GenBank/DDBJ databases">
        <authorList>
            <person name="Evans L.H."/>
            <person name="Alamgir A."/>
            <person name="Owens N."/>
            <person name="Weber N.D."/>
            <person name="Virtaneva K."/>
            <person name="Barbian K."/>
            <person name="Babar A."/>
            <person name="Rosenke K."/>
        </authorList>
    </citation>
    <scope>NUCLEOTIDE SEQUENCE [LARGE SCALE GENOMIC DNA]</scope>
    <source>
        <strain evidence="2">CBS 101.48</strain>
    </source>
</reference>
<dbReference type="PANTHER" id="PTHR14256">
    <property type="entry name" value="NADH-UBIQUINONE OXIDOREDUCTASE MLRQ SUBUNIT"/>
    <property type="match status" value="1"/>
</dbReference>
<dbReference type="OMA" id="NAEPWQH"/>
<dbReference type="EMBL" id="LT552109">
    <property type="protein sequence ID" value="SAL98453.1"/>
    <property type="molecule type" value="Genomic_DNA"/>
</dbReference>
<dbReference type="InParanoid" id="A0A163JCM7"/>
<name>A0A163JCM7_ABSGL</name>
<keyword evidence="1" id="KW-1133">Transmembrane helix</keyword>
<evidence type="ECO:0000313" key="3">
    <source>
        <dbReference type="Proteomes" id="UP000078561"/>
    </source>
</evidence>
<proteinExistence type="predicted"/>
<dbReference type="STRING" id="4829.A0A163JCM7"/>
<dbReference type="InterPro" id="IPR010530">
    <property type="entry name" value="B12D"/>
</dbReference>